<dbReference type="EMBL" id="JAAIWN010000034">
    <property type="protein sequence ID" value="NEY82428.1"/>
    <property type="molecule type" value="Genomic_DNA"/>
</dbReference>
<dbReference type="Proteomes" id="UP000570010">
    <property type="component" value="Unassembled WGS sequence"/>
</dbReference>
<evidence type="ECO:0000313" key="11">
    <source>
        <dbReference type="EMBL" id="MBA4537153.1"/>
    </source>
</evidence>
<evidence type="ECO:0000256" key="3">
    <source>
        <dbReference type="ARBA" id="ARBA00008737"/>
    </source>
</evidence>
<protein>
    <recommendedName>
        <fullName evidence="9">Indole-3-glycerol phosphate synthase</fullName>
        <shortName evidence="9">IGPS</shortName>
        <ecNumber evidence="9">4.1.1.48</ecNumber>
    </recommendedName>
</protein>
<comment type="caution">
    <text evidence="12">The sequence shown here is derived from an EMBL/GenBank/DDBJ whole genome shotgun (WGS) entry which is preliminary data.</text>
</comment>
<evidence type="ECO:0000256" key="5">
    <source>
        <dbReference type="ARBA" id="ARBA00022793"/>
    </source>
</evidence>
<dbReference type="SUPFAM" id="SSF51366">
    <property type="entry name" value="Ribulose-phoshate binding barrel"/>
    <property type="match status" value="1"/>
</dbReference>
<dbReference type="UniPathway" id="UPA00035">
    <property type="reaction ID" value="UER00043"/>
</dbReference>
<evidence type="ECO:0000256" key="6">
    <source>
        <dbReference type="ARBA" id="ARBA00022822"/>
    </source>
</evidence>
<dbReference type="CDD" id="cd00331">
    <property type="entry name" value="IGPS"/>
    <property type="match status" value="1"/>
</dbReference>
<gene>
    <name evidence="9 12" type="primary">trpC</name>
    <name evidence="12" type="ORF">G4D64_13160</name>
    <name evidence="11" type="ORF">H1Z61_08350</name>
</gene>
<keyword evidence="8 9" id="KW-0456">Lyase</keyword>
<reference evidence="11 14" key="2">
    <citation type="submission" date="2020-07" db="EMBL/GenBank/DDBJ databases">
        <authorList>
            <person name="Feng H."/>
        </authorList>
    </citation>
    <scope>NUCLEOTIDE SEQUENCE [LARGE SCALE GENOMIC DNA]</scope>
    <source>
        <strain evidence="11">S-12</strain>
        <strain evidence="14">s-12</strain>
    </source>
</reference>
<dbReference type="Gene3D" id="3.20.20.70">
    <property type="entry name" value="Aldolase class I"/>
    <property type="match status" value="1"/>
</dbReference>
<evidence type="ECO:0000256" key="8">
    <source>
        <dbReference type="ARBA" id="ARBA00023239"/>
    </source>
</evidence>
<evidence type="ECO:0000313" key="13">
    <source>
        <dbReference type="Proteomes" id="UP000472971"/>
    </source>
</evidence>
<dbReference type="EC" id="4.1.1.48" evidence="9"/>
<dbReference type="InterPro" id="IPR001468">
    <property type="entry name" value="Indole-3-GlycerolPSynthase_CS"/>
</dbReference>
<dbReference type="GO" id="GO:0004425">
    <property type="term" value="F:indole-3-glycerol-phosphate synthase activity"/>
    <property type="evidence" value="ECO:0007669"/>
    <property type="project" value="UniProtKB-UniRule"/>
</dbReference>
<sequence>MSTILDEILAEKAKEVKKMKEDGIERCDKPKKTLNLFLKKIAQTTELLIISEFKRASPSKGILNIHLDPVEQAVRYEKNGAAAISVLTDQPFFKGSFRDLELIRQNVSVPILCKDFIIDEIQIDAAKNAGADIILLIAAALDTKRIKELYHYATVNGLDVLMEVHDESELEKAFLTGAKIIGVNNRNLKTFKVDLSVTERLAPFIINAGAHLISESGIKTEEDINRVRRAGAKAVLIGEAFMTNENTAQLLQSFAEVKVK</sequence>
<dbReference type="PANTHER" id="PTHR22854:SF2">
    <property type="entry name" value="INDOLE-3-GLYCEROL-PHOSPHATE SYNTHASE"/>
    <property type="match status" value="1"/>
</dbReference>
<keyword evidence="4 9" id="KW-0028">Amino-acid biosynthesis</keyword>
<proteinExistence type="inferred from homology"/>
<organism evidence="12 13">
    <name type="scientific">Bacillus aquiflavi</name>
    <dbReference type="NCBI Taxonomy" id="2672567"/>
    <lineage>
        <taxon>Bacteria</taxon>
        <taxon>Bacillati</taxon>
        <taxon>Bacillota</taxon>
        <taxon>Bacilli</taxon>
        <taxon>Bacillales</taxon>
        <taxon>Bacillaceae</taxon>
        <taxon>Bacillus</taxon>
    </lineage>
</organism>
<dbReference type="InterPro" id="IPR013798">
    <property type="entry name" value="Indole-3-glycerol_P_synth_dom"/>
</dbReference>
<dbReference type="InterPro" id="IPR011060">
    <property type="entry name" value="RibuloseP-bd_barrel"/>
</dbReference>
<name>A0A6B3VYU8_9BACI</name>
<dbReference type="RefSeq" id="WP_163242836.1">
    <property type="nucleotide sequence ID" value="NZ_CP082780.1"/>
</dbReference>
<comment type="pathway">
    <text evidence="2 9">Amino-acid biosynthesis; L-tryptophan biosynthesis; L-tryptophan from chorismate: step 4/5.</text>
</comment>
<dbReference type="NCBIfam" id="NF001371">
    <property type="entry name" value="PRK00278.1-3"/>
    <property type="match status" value="1"/>
</dbReference>
<keyword evidence="5 9" id="KW-0210">Decarboxylase</keyword>
<comment type="similarity">
    <text evidence="3 9">Belongs to the TrpC family.</text>
</comment>
<keyword evidence="13" id="KW-1185">Reference proteome</keyword>
<evidence type="ECO:0000256" key="4">
    <source>
        <dbReference type="ARBA" id="ARBA00022605"/>
    </source>
</evidence>
<dbReference type="Pfam" id="PF00218">
    <property type="entry name" value="IGPS"/>
    <property type="match status" value="1"/>
</dbReference>
<feature type="domain" description="Indole-3-glycerol phosphate synthase" evidence="10">
    <location>
        <begin position="5"/>
        <end position="252"/>
    </location>
</feature>
<evidence type="ECO:0000256" key="9">
    <source>
        <dbReference type="HAMAP-Rule" id="MF_00134"/>
    </source>
</evidence>
<dbReference type="InterPro" id="IPR045186">
    <property type="entry name" value="Indole-3-glycerol_P_synth"/>
</dbReference>
<evidence type="ECO:0000256" key="2">
    <source>
        <dbReference type="ARBA" id="ARBA00004696"/>
    </source>
</evidence>
<keyword evidence="6 9" id="KW-0822">Tryptophan biosynthesis</keyword>
<dbReference type="InterPro" id="IPR013785">
    <property type="entry name" value="Aldolase_TIM"/>
</dbReference>
<dbReference type="HAMAP" id="MF_00134_A">
    <property type="entry name" value="IGPS_A"/>
    <property type="match status" value="1"/>
</dbReference>
<dbReference type="FunFam" id="3.20.20.70:FF:000024">
    <property type="entry name" value="Indole-3-glycerol phosphate synthase"/>
    <property type="match status" value="1"/>
</dbReference>
<evidence type="ECO:0000256" key="1">
    <source>
        <dbReference type="ARBA" id="ARBA00001633"/>
    </source>
</evidence>
<dbReference type="NCBIfam" id="NF001377">
    <property type="entry name" value="PRK00278.2-4"/>
    <property type="match status" value="1"/>
</dbReference>
<evidence type="ECO:0000259" key="10">
    <source>
        <dbReference type="Pfam" id="PF00218"/>
    </source>
</evidence>
<dbReference type="HAMAP" id="MF_00134_B">
    <property type="entry name" value="IGPS_B"/>
    <property type="match status" value="1"/>
</dbReference>
<evidence type="ECO:0000313" key="12">
    <source>
        <dbReference type="EMBL" id="NEY82428.1"/>
    </source>
</evidence>
<dbReference type="AlphaFoldDB" id="A0A6B3VYU8"/>
<dbReference type="PANTHER" id="PTHR22854">
    <property type="entry name" value="TRYPTOPHAN BIOSYNTHESIS PROTEIN"/>
    <property type="match status" value="1"/>
</dbReference>
<dbReference type="EMBL" id="JACEIO010000016">
    <property type="protein sequence ID" value="MBA4537153.1"/>
    <property type="molecule type" value="Genomic_DNA"/>
</dbReference>
<comment type="catalytic activity">
    <reaction evidence="1 9">
        <text>1-(2-carboxyphenylamino)-1-deoxy-D-ribulose 5-phosphate + H(+) = (1S,2R)-1-C-(indol-3-yl)glycerol 3-phosphate + CO2 + H2O</text>
        <dbReference type="Rhea" id="RHEA:23476"/>
        <dbReference type="ChEBI" id="CHEBI:15377"/>
        <dbReference type="ChEBI" id="CHEBI:15378"/>
        <dbReference type="ChEBI" id="CHEBI:16526"/>
        <dbReference type="ChEBI" id="CHEBI:58613"/>
        <dbReference type="ChEBI" id="CHEBI:58866"/>
        <dbReference type="EC" id="4.1.1.48"/>
    </reaction>
</comment>
<reference evidence="12 13" key="1">
    <citation type="submission" date="2020-02" db="EMBL/GenBank/DDBJ databases">
        <title>Bacillus aquiflavi sp. nov., isolated from yellow water of strong flavor Chinese baijiu in Yibin region of China.</title>
        <authorList>
            <person name="Xie J."/>
        </authorList>
    </citation>
    <scope>NUCLEOTIDE SEQUENCE [LARGE SCALE GENOMIC DNA]</scope>
    <source>
        <strain evidence="12 13">3H-10</strain>
    </source>
</reference>
<accession>A0A6B3VYU8</accession>
<dbReference type="PROSITE" id="PS00614">
    <property type="entry name" value="IGPS"/>
    <property type="match status" value="1"/>
</dbReference>
<evidence type="ECO:0000256" key="7">
    <source>
        <dbReference type="ARBA" id="ARBA00023141"/>
    </source>
</evidence>
<dbReference type="GO" id="GO:0000162">
    <property type="term" value="P:L-tryptophan biosynthetic process"/>
    <property type="evidence" value="ECO:0007669"/>
    <property type="project" value="UniProtKB-UniRule"/>
</dbReference>
<dbReference type="GO" id="GO:0004640">
    <property type="term" value="F:phosphoribosylanthranilate isomerase activity"/>
    <property type="evidence" value="ECO:0007669"/>
    <property type="project" value="TreeGrafter"/>
</dbReference>
<keyword evidence="7 9" id="KW-0057">Aromatic amino acid biosynthesis</keyword>
<evidence type="ECO:0000313" key="14">
    <source>
        <dbReference type="Proteomes" id="UP000570010"/>
    </source>
</evidence>
<dbReference type="Proteomes" id="UP000472971">
    <property type="component" value="Unassembled WGS sequence"/>
</dbReference>